<dbReference type="AlphaFoldDB" id="A0A848QK18"/>
<keyword evidence="3" id="KW-1185">Reference proteome</keyword>
<dbReference type="EMBL" id="JABCRE010000002">
    <property type="protein sequence ID" value="NMW31110.1"/>
    <property type="molecule type" value="Genomic_DNA"/>
</dbReference>
<evidence type="ECO:0008006" key="4">
    <source>
        <dbReference type="Google" id="ProtNLM"/>
    </source>
</evidence>
<evidence type="ECO:0000313" key="2">
    <source>
        <dbReference type="EMBL" id="NMW31110.1"/>
    </source>
</evidence>
<organism evidence="2 3">
    <name type="scientific">Pontixanthobacter rizhaonensis</name>
    <dbReference type="NCBI Taxonomy" id="2730337"/>
    <lineage>
        <taxon>Bacteria</taxon>
        <taxon>Pseudomonadati</taxon>
        <taxon>Pseudomonadota</taxon>
        <taxon>Alphaproteobacteria</taxon>
        <taxon>Sphingomonadales</taxon>
        <taxon>Erythrobacteraceae</taxon>
        <taxon>Pontixanthobacter</taxon>
    </lineage>
</organism>
<keyword evidence="1" id="KW-0732">Signal</keyword>
<gene>
    <name evidence="2" type="ORF">HKD42_03450</name>
</gene>
<name>A0A848QK18_9SPHN</name>
<proteinExistence type="predicted"/>
<protein>
    <recommendedName>
        <fullName evidence="4">DUF11 domain-containing protein</fullName>
    </recommendedName>
</protein>
<accession>A0A848QK18</accession>
<reference evidence="2 3" key="1">
    <citation type="submission" date="2020-04" db="EMBL/GenBank/DDBJ databases">
        <authorList>
            <person name="Liu A."/>
        </authorList>
    </citation>
    <scope>NUCLEOTIDE SEQUENCE [LARGE SCALE GENOMIC DNA]</scope>
    <source>
        <strain evidence="2 3">RZ02</strain>
    </source>
</reference>
<comment type="caution">
    <text evidence="2">The sequence shown here is derived from an EMBL/GenBank/DDBJ whole genome shotgun (WGS) entry which is preliminary data.</text>
</comment>
<feature type="signal peptide" evidence="1">
    <location>
        <begin position="1"/>
        <end position="26"/>
    </location>
</feature>
<sequence length="363" mass="36572">MKRTKQLLGAVSSVALIALSTSPVYAAGTTAGDTITNTVTVDYQVGGFDQTEIDATDTITVDRKIDLTVAETGFIGRTQVSPNETRAVIEFDVTNLSNDTVDLALTAVNAAGNDFTLSNIVIFVDGDGDGEYDAGEEVTFLDEVVADGVTTVLVAADVPITATEGQTADIVLTAQAHAAGAAGLGAIYNAGSTSGDGDANTEDGTGAAANIDTVLADADGDTDGVNDGAFSATDGYVVVAADLTVTKQSRIIDDGVGGTFPNAKAIPGAVVEYCIIVSNGAGAATATGVTVSDVLPVDLEIDDTFGIFINGTVASGYCAADGTDDANSNFTDNALGTPDEVDGTLSDLAANATSTLYFRATIN</sequence>
<dbReference type="RefSeq" id="WP_170010317.1">
    <property type="nucleotide sequence ID" value="NZ_JABCRE010000002.1"/>
</dbReference>
<evidence type="ECO:0000313" key="3">
    <source>
        <dbReference type="Proteomes" id="UP000561181"/>
    </source>
</evidence>
<dbReference type="Proteomes" id="UP000561181">
    <property type="component" value="Unassembled WGS sequence"/>
</dbReference>
<evidence type="ECO:0000256" key="1">
    <source>
        <dbReference type="SAM" id="SignalP"/>
    </source>
</evidence>
<feature type="chain" id="PRO_5032848475" description="DUF11 domain-containing protein" evidence="1">
    <location>
        <begin position="27"/>
        <end position="363"/>
    </location>
</feature>